<sequence>MTAPLPQAVRHALLQRPALLYERMLRQGPMHWSDQAQSWVVVGYDLARAVLRDNRFRMPAPDPRSVWSTDPELSAFMRGMMLQAEGPRHQELRRAVAQRFTPRMLKARRSRIVEALHGILDGLHPATRVEAVADISVPFPVAVVGDVIGIPRAQRDEVSDLCRRISSGGGLVGGVRPPSRAVDDSITAVGELGTRVRGWLAEPELLEPDSVLTDLHATRARGGGLSDAETVAVVFSLHLAGHDTSRNLFSALAHRLATDPTMLPALARADLDAATVVNTVLLDEPPLTFTARMATCDVELAGHQIRAGQRVRVMLGAANHDLTQQARPHQQLDGLAFGEGMHVCLGSHLAREEGALLLDVLAARWSSVRLAEDPRWNPHFLVRGLAELPLEVTWKA</sequence>
<dbReference type="Gene3D" id="1.10.630.10">
    <property type="entry name" value="Cytochrome P450"/>
    <property type="match status" value="1"/>
</dbReference>
<dbReference type="InterPro" id="IPR017972">
    <property type="entry name" value="Cyt_P450_CS"/>
</dbReference>
<dbReference type="GO" id="GO:0005506">
    <property type="term" value="F:iron ion binding"/>
    <property type="evidence" value="ECO:0007669"/>
    <property type="project" value="InterPro"/>
</dbReference>
<dbReference type="AlphaFoldDB" id="A0A7D6CF74"/>
<comment type="similarity">
    <text evidence="1">Belongs to the cytochrome P450 family.</text>
</comment>
<dbReference type="GO" id="GO:0016705">
    <property type="term" value="F:oxidoreductase activity, acting on paired donors, with incorporation or reduction of molecular oxygen"/>
    <property type="evidence" value="ECO:0007669"/>
    <property type="project" value="InterPro"/>
</dbReference>
<dbReference type="PROSITE" id="PS00086">
    <property type="entry name" value="CYTOCHROME_P450"/>
    <property type="match status" value="1"/>
</dbReference>
<organism evidence="2">
    <name type="scientific">Micromonospora carbonacea</name>
    <dbReference type="NCBI Taxonomy" id="47853"/>
    <lineage>
        <taxon>Bacteria</taxon>
        <taxon>Bacillati</taxon>
        <taxon>Actinomycetota</taxon>
        <taxon>Actinomycetes</taxon>
        <taxon>Micromonosporales</taxon>
        <taxon>Micromonosporaceae</taxon>
        <taxon>Micromonospora</taxon>
    </lineage>
</organism>
<name>A0A7D6CF74_9ACTN</name>
<dbReference type="InterPro" id="IPR002397">
    <property type="entry name" value="Cyt_P450_B"/>
</dbReference>
<dbReference type="GO" id="GO:0020037">
    <property type="term" value="F:heme binding"/>
    <property type="evidence" value="ECO:0007669"/>
    <property type="project" value="InterPro"/>
</dbReference>
<dbReference type="SUPFAM" id="SSF48264">
    <property type="entry name" value="Cytochrome P450"/>
    <property type="match status" value="1"/>
</dbReference>
<accession>A0A7D6CF74</accession>
<dbReference type="InterPro" id="IPR036396">
    <property type="entry name" value="Cyt_P450_sf"/>
</dbReference>
<evidence type="ECO:0000313" key="2">
    <source>
        <dbReference type="EMBL" id="QLJ99528.1"/>
    </source>
</evidence>
<dbReference type="GO" id="GO:0004497">
    <property type="term" value="F:monooxygenase activity"/>
    <property type="evidence" value="ECO:0007669"/>
    <property type="project" value="InterPro"/>
</dbReference>
<proteinExistence type="inferred from homology"/>
<protein>
    <submittedName>
        <fullName evidence="2">Cytochrome P450</fullName>
    </submittedName>
</protein>
<evidence type="ECO:0000256" key="1">
    <source>
        <dbReference type="ARBA" id="ARBA00010617"/>
    </source>
</evidence>
<dbReference type="PANTHER" id="PTHR46696:SF1">
    <property type="entry name" value="CYTOCHROME P450 YJIB-RELATED"/>
    <property type="match status" value="1"/>
</dbReference>
<gene>
    <name evidence="2" type="ORF">HZU44_05235</name>
</gene>
<dbReference type="EMBL" id="CP058905">
    <property type="protein sequence ID" value="QLJ99528.1"/>
    <property type="molecule type" value="Genomic_DNA"/>
</dbReference>
<reference evidence="2" key="1">
    <citation type="submission" date="2020-08" db="EMBL/GenBank/DDBJ databases">
        <title>A bifunctional nitrone conjugated secondary metabolite targeting the ribosome.</title>
        <authorList>
            <person name="Limbrick E.M."/>
            <person name="Graf M."/>
            <person name="Derewacz D.K."/>
            <person name="Nguyen F."/>
            <person name="Spraggins J.M."/>
            <person name="Wieland M."/>
            <person name="Ynigez-Gutierrez A.E."/>
            <person name="Reisman B.J."/>
            <person name="Zinshteyn B."/>
            <person name="McCulloch K."/>
            <person name="Iverson T.M."/>
            <person name="Green R."/>
            <person name="Wilson D.N."/>
            <person name="Bachmann B.O."/>
        </authorList>
    </citation>
    <scope>NUCLEOTIDE SEQUENCE</scope>
    <source>
        <strain evidence="2">Africana</strain>
    </source>
</reference>
<dbReference type="PANTHER" id="PTHR46696">
    <property type="entry name" value="P450, PUTATIVE (EUROFUNG)-RELATED"/>
    <property type="match status" value="1"/>
</dbReference>
<dbReference type="PRINTS" id="PR00359">
    <property type="entry name" value="BP450"/>
</dbReference>